<protein>
    <submittedName>
        <fullName evidence="1">Uncharacterized protein</fullName>
    </submittedName>
</protein>
<accession>A0A2I7SJV4</accession>
<sequence length="155" mass="17818">MENIGVKIFSSINFYERYKSLSNETRKIEERLEKTEKKVVLNTLRELGYESNFVSKGQFYRIADTVSDWDFNLHLSIKYGVVEVILGGKNNSTNLVFGGPASLICESIEYSRGIKSDGLVKKPSFNTYEILKEIFKEVISLYEEMKKETLTNHPA</sequence>
<dbReference type="Proteomes" id="UP000236592">
    <property type="component" value="Chromosome"/>
</dbReference>
<dbReference type="RefSeq" id="WP_102996104.1">
    <property type="nucleotide sequence ID" value="NZ_CP025938.1"/>
</dbReference>
<organism evidence="1 2">
    <name type="scientific">Pseudotamlana carrageenivorans</name>
    <dbReference type="NCBI Taxonomy" id="2069432"/>
    <lineage>
        <taxon>Bacteria</taxon>
        <taxon>Pseudomonadati</taxon>
        <taxon>Bacteroidota</taxon>
        <taxon>Flavobacteriia</taxon>
        <taxon>Flavobacteriales</taxon>
        <taxon>Flavobacteriaceae</taxon>
        <taxon>Pseudotamlana</taxon>
    </lineage>
</organism>
<keyword evidence="2" id="KW-1185">Reference proteome</keyword>
<dbReference type="OrthoDB" id="2720680at2"/>
<dbReference type="AlphaFoldDB" id="A0A2I7SJV4"/>
<dbReference type="EMBL" id="CP025938">
    <property type="protein sequence ID" value="AUS06134.1"/>
    <property type="molecule type" value="Genomic_DNA"/>
</dbReference>
<gene>
    <name evidence="1" type="ORF">C1A40_12025</name>
</gene>
<name>A0A2I7SJV4_9FLAO</name>
<evidence type="ECO:0000313" key="2">
    <source>
        <dbReference type="Proteomes" id="UP000236592"/>
    </source>
</evidence>
<reference evidence="2" key="1">
    <citation type="submission" date="2018-01" db="EMBL/GenBank/DDBJ databases">
        <title>Complete genome of Tamlana sp. UJ94.</title>
        <authorList>
            <person name="Jung J."/>
            <person name="Chung D."/>
            <person name="Bae S.S."/>
            <person name="Baek K."/>
        </authorList>
    </citation>
    <scope>NUCLEOTIDE SEQUENCE [LARGE SCALE GENOMIC DNA]</scope>
    <source>
        <strain evidence="2">UJ94</strain>
    </source>
</reference>
<dbReference type="KEGG" id="taj:C1A40_12025"/>
<evidence type="ECO:0000313" key="1">
    <source>
        <dbReference type="EMBL" id="AUS06134.1"/>
    </source>
</evidence>
<proteinExistence type="predicted"/>